<keyword evidence="13" id="KW-0811">Translocation</keyword>
<dbReference type="Proteomes" id="UP000515154">
    <property type="component" value="Linkage group LG21"/>
</dbReference>
<dbReference type="AlphaFoldDB" id="A0A6P7TDS1"/>
<comment type="subcellular location">
    <subcellularLocation>
        <location evidence="2">Chromosome</location>
        <location evidence="2">Centromere</location>
        <location evidence="2">Kinetochore</location>
    </subcellularLocation>
    <subcellularLocation>
        <location evidence="1">Nucleus</location>
        <location evidence="1">Nuclear pore complex</location>
    </subcellularLocation>
</comment>
<evidence type="ECO:0000256" key="7">
    <source>
        <dbReference type="ARBA" id="ARBA00022737"/>
    </source>
</evidence>
<dbReference type="PANTHER" id="PTHR22806:SF0">
    <property type="entry name" value="NUCLEOPORIN NUP37"/>
    <property type="match status" value="1"/>
</dbReference>
<evidence type="ECO:0000256" key="15">
    <source>
        <dbReference type="ARBA" id="ARBA00023242"/>
    </source>
</evidence>
<dbReference type="InterPro" id="IPR015943">
    <property type="entry name" value="WD40/YVTN_repeat-like_dom_sf"/>
</dbReference>
<dbReference type="InterPro" id="IPR001680">
    <property type="entry name" value="WD40_rpt"/>
</dbReference>
<dbReference type="SUPFAM" id="SSF50978">
    <property type="entry name" value="WD40 repeat-like"/>
    <property type="match status" value="1"/>
</dbReference>
<dbReference type="GO" id="GO:0015031">
    <property type="term" value="P:protein transport"/>
    <property type="evidence" value="ECO:0007669"/>
    <property type="project" value="UniProtKB-KW"/>
</dbReference>
<evidence type="ECO:0000256" key="9">
    <source>
        <dbReference type="ARBA" id="ARBA00022816"/>
    </source>
</evidence>
<dbReference type="GO" id="GO:0051301">
    <property type="term" value="P:cell division"/>
    <property type="evidence" value="ECO:0007669"/>
    <property type="project" value="UniProtKB-KW"/>
</dbReference>
<dbReference type="PROSITE" id="PS50294">
    <property type="entry name" value="WD_REPEATS_REGION"/>
    <property type="match status" value="1"/>
</dbReference>
<keyword evidence="5" id="KW-0853">WD repeat</keyword>
<evidence type="ECO:0000256" key="14">
    <source>
        <dbReference type="ARBA" id="ARBA00023132"/>
    </source>
</evidence>
<evidence type="ECO:0000256" key="2">
    <source>
        <dbReference type="ARBA" id="ARBA00004629"/>
    </source>
</evidence>
<keyword evidence="16" id="KW-0131">Cell cycle</keyword>
<keyword evidence="7" id="KW-0677">Repeat</keyword>
<keyword evidence="22" id="KW-1185">Reference proteome</keyword>
<organism evidence="22 23">
    <name type="scientific">Octopus sinensis</name>
    <name type="common">East Asian common octopus</name>
    <dbReference type="NCBI Taxonomy" id="2607531"/>
    <lineage>
        <taxon>Eukaryota</taxon>
        <taxon>Metazoa</taxon>
        <taxon>Spiralia</taxon>
        <taxon>Lophotrochozoa</taxon>
        <taxon>Mollusca</taxon>
        <taxon>Cephalopoda</taxon>
        <taxon>Coleoidea</taxon>
        <taxon>Octopodiformes</taxon>
        <taxon>Octopoda</taxon>
        <taxon>Incirrata</taxon>
        <taxon>Octopodidae</taxon>
        <taxon>Octopus</taxon>
    </lineage>
</organism>
<keyword evidence="15" id="KW-0539">Nucleus</keyword>
<keyword evidence="9" id="KW-0509">mRNA transport</keyword>
<evidence type="ECO:0000256" key="5">
    <source>
        <dbReference type="ARBA" id="ARBA00022574"/>
    </source>
</evidence>
<keyword evidence="17" id="KW-0137">Centromere</keyword>
<evidence type="ECO:0000256" key="4">
    <source>
        <dbReference type="ARBA" id="ARBA00022454"/>
    </source>
</evidence>
<evidence type="ECO:0000256" key="19">
    <source>
        <dbReference type="ARBA" id="ARBA00062724"/>
    </source>
</evidence>
<keyword evidence="6" id="KW-0132">Cell division</keyword>
<name>A0A6P7TDS1_9MOLL</name>
<comment type="subunit">
    <text evidence="19">Component of the Nup107-160 subcomplex of the nuclear pore complex (NPC). The Nup107-160 subcomplex includes NUP160, NUP133, NUP107, NUP98, NUP85, NUP43, NUP37, SEH1 and SEC13.</text>
</comment>
<evidence type="ECO:0000256" key="20">
    <source>
        <dbReference type="ARBA" id="ARBA00068271"/>
    </source>
</evidence>
<evidence type="ECO:0000256" key="18">
    <source>
        <dbReference type="ARBA" id="ARBA00053706"/>
    </source>
</evidence>
<dbReference type="SMART" id="SM00320">
    <property type="entry name" value="WD40"/>
    <property type="match status" value="7"/>
</dbReference>
<proteinExistence type="predicted"/>
<evidence type="ECO:0000256" key="1">
    <source>
        <dbReference type="ARBA" id="ARBA00004567"/>
    </source>
</evidence>
<dbReference type="InterPro" id="IPR036322">
    <property type="entry name" value="WD40_repeat_dom_sf"/>
</dbReference>
<dbReference type="PANTHER" id="PTHR22806">
    <property type="entry name" value="NUCLEOPORIN NUP37 P37 -RELATED"/>
    <property type="match status" value="1"/>
</dbReference>
<evidence type="ECO:0000256" key="17">
    <source>
        <dbReference type="ARBA" id="ARBA00023328"/>
    </source>
</evidence>
<dbReference type="InterPro" id="IPR037626">
    <property type="entry name" value="NUP37"/>
</dbReference>
<evidence type="ECO:0000313" key="22">
    <source>
        <dbReference type="Proteomes" id="UP000515154"/>
    </source>
</evidence>
<keyword evidence="3" id="KW-0813">Transport</keyword>
<evidence type="ECO:0000256" key="21">
    <source>
        <dbReference type="ARBA" id="ARBA00076652"/>
    </source>
</evidence>
<evidence type="ECO:0000256" key="13">
    <source>
        <dbReference type="ARBA" id="ARBA00023010"/>
    </source>
</evidence>
<evidence type="ECO:0000313" key="23">
    <source>
        <dbReference type="RefSeq" id="XP_029649274.1"/>
    </source>
</evidence>
<evidence type="ECO:0000256" key="11">
    <source>
        <dbReference type="ARBA" id="ARBA00022838"/>
    </source>
</evidence>
<evidence type="ECO:0000256" key="3">
    <source>
        <dbReference type="ARBA" id="ARBA00022448"/>
    </source>
</evidence>
<dbReference type="RefSeq" id="XP_029649274.1">
    <property type="nucleotide sequence ID" value="XM_029793414.2"/>
</dbReference>
<keyword evidence="11" id="KW-0995">Kinetochore</keyword>
<protein>
    <recommendedName>
        <fullName evidence="20">Nucleoporin Nup37</fullName>
    </recommendedName>
    <alternativeName>
        <fullName evidence="21">Nup107-160 subcomplex subunit Nup37</fullName>
    </alternativeName>
</protein>
<evidence type="ECO:0000256" key="12">
    <source>
        <dbReference type="ARBA" id="ARBA00022927"/>
    </source>
</evidence>
<keyword evidence="14" id="KW-0906">Nuclear pore complex</keyword>
<reference evidence="23" key="1">
    <citation type="submission" date="2025-08" db="UniProtKB">
        <authorList>
            <consortium name="RefSeq"/>
        </authorList>
    </citation>
    <scope>IDENTIFICATION</scope>
</reference>
<keyword evidence="8" id="KW-0498">Mitosis</keyword>
<gene>
    <name evidence="23" type="primary">LOC115222991</name>
</gene>
<keyword evidence="10" id="KW-0159">Chromosome partition</keyword>
<evidence type="ECO:0000256" key="8">
    <source>
        <dbReference type="ARBA" id="ARBA00022776"/>
    </source>
</evidence>
<evidence type="ECO:0000256" key="16">
    <source>
        <dbReference type="ARBA" id="ARBA00023306"/>
    </source>
</evidence>
<dbReference type="GO" id="GO:0007059">
    <property type="term" value="P:chromosome segregation"/>
    <property type="evidence" value="ECO:0007669"/>
    <property type="project" value="UniProtKB-KW"/>
</dbReference>
<dbReference type="GO" id="GO:0000776">
    <property type="term" value="C:kinetochore"/>
    <property type="evidence" value="ECO:0007669"/>
    <property type="project" value="UniProtKB-KW"/>
</dbReference>
<dbReference type="KEGG" id="osn:115222991"/>
<keyword evidence="12" id="KW-0653">Protein transport</keyword>
<evidence type="ECO:0000256" key="6">
    <source>
        <dbReference type="ARBA" id="ARBA00022618"/>
    </source>
</evidence>
<dbReference type="FunFam" id="2.130.10.10:FF:000168">
    <property type="entry name" value="Nucleoporin Nup37"/>
    <property type="match status" value="1"/>
</dbReference>
<evidence type="ECO:0000256" key="10">
    <source>
        <dbReference type="ARBA" id="ARBA00022829"/>
    </source>
</evidence>
<dbReference type="GO" id="GO:0051028">
    <property type="term" value="P:mRNA transport"/>
    <property type="evidence" value="ECO:0007669"/>
    <property type="project" value="UniProtKB-KW"/>
</dbReference>
<dbReference type="GO" id="GO:0031080">
    <property type="term" value="C:nuclear pore outer ring"/>
    <property type="evidence" value="ECO:0007669"/>
    <property type="project" value="InterPro"/>
</dbReference>
<comment type="function">
    <text evidence="18">Component of the Nup107-160 subcomplex of the nuclear pore complex (NPC). The Nup107-160 subcomplex is required for the assembly of a functional NPC. The Nup107-160 subcomplex is also required for normal kinetochore microtubule attachment, mitotic progression and chromosome segregation.</text>
</comment>
<accession>A0A6P7TDS1</accession>
<dbReference type="Gene3D" id="2.130.10.10">
    <property type="entry name" value="YVTN repeat-like/Quinoprotein amine dehydrogenase"/>
    <property type="match status" value="1"/>
</dbReference>
<sequence>MIDINKSCTYNIQIEDLARVVEFSPYELSCRLLAIGTNSRIIIFSCRFPEEDAELKNMEYEELQILQAGCAITALSWSPDTSVSHITNFIKLAAAGMDHNIRLVSFDLKKEPVVEELSGHKSFINAIAYEPNVGQQLASVGDDNTCRIWETSGEESKTKEVLCFYLMSPGVSVCWHYEEPKKILVAQKNGIIRFFSLHNQQPIMSLDCGQAPLMAADWCHINSLAVVAAAATDWILFDSSVSSGPADKKQAHPDGITQLRWCKCSDNLLATIGHPGCQVKLFNVKGQQLLMSQSYAVGSGLTWHLNLPIFAVGGDKFVYFWSATAS</sequence>
<keyword evidence="4" id="KW-0158">Chromosome</keyword>
<dbReference type="PROSITE" id="PS50082">
    <property type="entry name" value="WD_REPEATS_2"/>
    <property type="match status" value="1"/>
</dbReference>
<dbReference type="Pfam" id="PF00400">
    <property type="entry name" value="WD40"/>
    <property type="match status" value="2"/>
</dbReference>